<dbReference type="SUPFAM" id="SSF50978">
    <property type="entry name" value="WD40 repeat-like"/>
    <property type="match status" value="1"/>
</dbReference>
<feature type="repeat" description="WD" evidence="5">
    <location>
        <begin position="39"/>
        <end position="72"/>
    </location>
</feature>
<keyword evidence="2 5" id="KW-0853">WD repeat</keyword>
<dbReference type="EMBL" id="JBGBPQ010000003">
    <property type="protein sequence ID" value="KAL1526151.1"/>
    <property type="molecule type" value="Genomic_DNA"/>
</dbReference>
<comment type="caution">
    <text evidence="7">The sequence shown here is derived from an EMBL/GenBank/DDBJ whole genome shotgun (WGS) entry which is preliminary data.</text>
</comment>
<gene>
    <name evidence="7" type="ORF">AB1Y20_014879</name>
</gene>
<dbReference type="PROSITE" id="PS50294">
    <property type="entry name" value="WD_REPEATS_REGION"/>
    <property type="match status" value="1"/>
</dbReference>
<protein>
    <recommendedName>
        <fullName evidence="9">Peroxin-7</fullName>
    </recommendedName>
</protein>
<dbReference type="Proteomes" id="UP001515480">
    <property type="component" value="Unassembled WGS sequence"/>
</dbReference>
<dbReference type="PROSITE" id="PS50082">
    <property type="entry name" value="WD_REPEATS_2"/>
    <property type="match status" value="2"/>
</dbReference>
<accession>A0AB34JZ21</accession>
<dbReference type="AlphaFoldDB" id="A0AB34JZ21"/>
<evidence type="ECO:0000256" key="3">
    <source>
        <dbReference type="ARBA" id="ARBA00022737"/>
    </source>
</evidence>
<keyword evidence="8" id="KW-1185">Reference proteome</keyword>
<dbReference type="GO" id="GO:0045943">
    <property type="term" value="P:positive regulation of transcription by RNA polymerase I"/>
    <property type="evidence" value="ECO:0007669"/>
    <property type="project" value="TreeGrafter"/>
</dbReference>
<dbReference type="GO" id="GO:0005730">
    <property type="term" value="C:nucleolus"/>
    <property type="evidence" value="ECO:0007669"/>
    <property type="project" value="UniProtKB-SubCell"/>
</dbReference>
<name>A0AB34JZ21_PRYPA</name>
<keyword evidence="4" id="KW-0539">Nucleus</keyword>
<dbReference type="GO" id="GO:0006364">
    <property type="term" value="P:rRNA processing"/>
    <property type="evidence" value="ECO:0007669"/>
    <property type="project" value="TreeGrafter"/>
</dbReference>
<evidence type="ECO:0000256" key="2">
    <source>
        <dbReference type="ARBA" id="ARBA00022574"/>
    </source>
</evidence>
<keyword evidence="3" id="KW-0677">Repeat</keyword>
<sequence length="122" mass="12809">MASTPSSRSRSTSSLRRPTRSTALQGRVDLGLRAVVRTFHDHSRAVRAARFSPHGPQLYTASDDATAKCWDVLAEAELLLTGSYDHTVVLWDVHAAGGGEAVVALPGGGLLATASGATRLTL</sequence>
<dbReference type="InterPro" id="IPR001680">
    <property type="entry name" value="WD40_rpt"/>
</dbReference>
<evidence type="ECO:0000256" key="1">
    <source>
        <dbReference type="ARBA" id="ARBA00004604"/>
    </source>
</evidence>
<comment type="subcellular location">
    <subcellularLocation>
        <location evidence="1">Nucleus</location>
        <location evidence="1">Nucleolus</location>
    </subcellularLocation>
</comment>
<proteinExistence type="predicted"/>
<organism evidence="7 8">
    <name type="scientific">Prymnesium parvum</name>
    <name type="common">Toxic golden alga</name>
    <dbReference type="NCBI Taxonomy" id="97485"/>
    <lineage>
        <taxon>Eukaryota</taxon>
        <taxon>Haptista</taxon>
        <taxon>Haptophyta</taxon>
        <taxon>Prymnesiophyceae</taxon>
        <taxon>Prymnesiales</taxon>
        <taxon>Prymnesiaceae</taxon>
        <taxon>Prymnesium</taxon>
    </lineage>
</organism>
<evidence type="ECO:0000256" key="6">
    <source>
        <dbReference type="SAM" id="MobiDB-lite"/>
    </source>
</evidence>
<dbReference type="InterPro" id="IPR015943">
    <property type="entry name" value="WD40/YVTN_repeat-like_dom_sf"/>
</dbReference>
<feature type="repeat" description="WD" evidence="5">
    <location>
        <begin position="75"/>
        <end position="93"/>
    </location>
</feature>
<evidence type="ECO:0000313" key="7">
    <source>
        <dbReference type="EMBL" id="KAL1526151.1"/>
    </source>
</evidence>
<dbReference type="InterPro" id="IPR036322">
    <property type="entry name" value="WD40_repeat_dom_sf"/>
</dbReference>
<dbReference type="Gene3D" id="2.130.10.10">
    <property type="entry name" value="YVTN repeat-like/Quinoprotein amine dehydrogenase"/>
    <property type="match status" value="1"/>
</dbReference>
<evidence type="ECO:0000313" key="8">
    <source>
        <dbReference type="Proteomes" id="UP001515480"/>
    </source>
</evidence>
<reference evidence="7 8" key="1">
    <citation type="journal article" date="2024" name="Science">
        <title>Giant polyketide synthase enzymes in the biosynthesis of giant marine polyether toxins.</title>
        <authorList>
            <person name="Fallon T.R."/>
            <person name="Shende V.V."/>
            <person name="Wierzbicki I.H."/>
            <person name="Pendleton A.L."/>
            <person name="Watervoot N.F."/>
            <person name="Auber R.P."/>
            <person name="Gonzalez D.J."/>
            <person name="Wisecaver J.H."/>
            <person name="Moore B.S."/>
        </authorList>
    </citation>
    <scope>NUCLEOTIDE SEQUENCE [LARGE SCALE GENOMIC DNA]</scope>
    <source>
        <strain evidence="7 8">12B1</strain>
    </source>
</reference>
<feature type="region of interest" description="Disordered" evidence="6">
    <location>
        <begin position="1"/>
        <end position="20"/>
    </location>
</feature>
<evidence type="ECO:0000256" key="5">
    <source>
        <dbReference type="PROSITE-ProRule" id="PRU00221"/>
    </source>
</evidence>
<evidence type="ECO:0000256" key="4">
    <source>
        <dbReference type="ARBA" id="ARBA00023242"/>
    </source>
</evidence>
<dbReference type="SMART" id="SM00320">
    <property type="entry name" value="WD40"/>
    <property type="match status" value="1"/>
</dbReference>
<dbReference type="PANTHER" id="PTHR19924:SF26">
    <property type="entry name" value="U3 SMALL NUCLEOLAR RNA-ASSOCIATED PROTEIN 15 HOMOLOG"/>
    <property type="match status" value="1"/>
</dbReference>
<dbReference type="Pfam" id="PF00400">
    <property type="entry name" value="WD40"/>
    <property type="match status" value="2"/>
</dbReference>
<evidence type="ECO:0008006" key="9">
    <source>
        <dbReference type="Google" id="ProtNLM"/>
    </source>
</evidence>
<dbReference type="PANTHER" id="PTHR19924">
    <property type="entry name" value="UTP15 U3 SMALL NUCLEOLAR RNA-ASSOCIATED PROTEIN 15 FAMILY MEMBER"/>
    <property type="match status" value="1"/>
</dbReference>